<feature type="compositionally biased region" description="Basic residues" evidence="1">
    <location>
        <begin position="148"/>
        <end position="167"/>
    </location>
</feature>
<feature type="region of interest" description="Disordered" evidence="1">
    <location>
        <begin position="1"/>
        <end position="29"/>
    </location>
</feature>
<dbReference type="Pfam" id="PF20237">
    <property type="entry name" value="DUF6594"/>
    <property type="match status" value="1"/>
</dbReference>
<feature type="transmembrane region" description="Helical" evidence="2">
    <location>
        <begin position="389"/>
        <end position="409"/>
    </location>
</feature>
<dbReference type="PANTHER" id="PTHR34502:SF5">
    <property type="entry name" value="DUF6594 DOMAIN-CONTAINING PROTEIN"/>
    <property type="match status" value="1"/>
</dbReference>
<keyword evidence="5" id="KW-1185">Reference proteome</keyword>
<dbReference type="OrthoDB" id="3533814at2759"/>
<dbReference type="STRING" id="1336337.A0A3N4JNT4"/>
<feature type="compositionally biased region" description="Polar residues" evidence="1">
    <location>
        <begin position="1"/>
        <end position="18"/>
    </location>
</feature>
<keyword evidence="2" id="KW-0812">Transmembrane</keyword>
<name>A0A3N4JNT4_9PEZI</name>
<evidence type="ECO:0000313" key="5">
    <source>
        <dbReference type="Proteomes" id="UP000276215"/>
    </source>
</evidence>
<evidence type="ECO:0000313" key="4">
    <source>
        <dbReference type="EMBL" id="RPA99905.1"/>
    </source>
</evidence>
<organism evidence="4 5">
    <name type="scientific">Choiromyces venosus 120613-1</name>
    <dbReference type="NCBI Taxonomy" id="1336337"/>
    <lineage>
        <taxon>Eukaryota</taxon>
        <taxon>Fungi</taxon>
        <taxon>Dikarya</taxon>
        <taxon>Ascomycota</taxon>
        <taxon>Pezizomycotina</taxon>
        <taxon>Pezizomycetes</taxon>
        <taxon>Pezizales</taxon>
        <taxon>Tuberaceae</taxon>
        <taxon>Choiromyces</taxon>
    </lineage>
</organism>
<dbReference type="EMBL" id="ML120384">
    <property type="protein sequence ID" value="RPA99905.1"/>
    <property type="molecule type" value="Genomic_DNA"/>
</dbReference>
<proteinExistence type="predicted"/>
<dbReference type="InterPro" id="IPR046529">
    <property type="entry name" value="DUF6594"/>
</dbReference>
<feature type="transmembrane region" description="Helical" evidence="2">
    <location>
        <begin position="415"/>
        <end position="436"/>
    </location>
</feature>
<feature type="region of interest" description="Disordered" evidence="1">
    <location>
        <begin position="78"/>
        <end position="171"/>
    </location>
</feature>
<dbReference type="PANTHER" id="PTHR34502">
    <property type="entry name" value="DUF6594 DOMAIN-CONTAINING PROTEIN-RELATED"/>
    <property type="match status" value="1"/>
</dbReference>
<evidence type="ECO:0000256" key="2">
    <source>
        <dbReference type="SAM" id="Phobius"/>
    </source>
</evidence>
<keyword evidence="2" id="KW-0472">Membrane</keyword>
<dbReference type="Proteomes" id="UP000276215">
    <property type="component" value="Unassembled WGS sequence"/>
</dbReference>
<feature type="transmembrane region" description="Helical" evidence="2">
    <location>
        <begin position="443"/>
        <end position="461"/>
    </location>
</feature>
<evidence type="ECO:0000259" key="3">
    <source>
        <dbReference type="Pfam" id="PF20237"/>
    </source>
</evidence>
<feature type="compositionally biased region" description="Polar residues" evidence="1">
    <location>
        <begin position="78"/>
        <end position="99"/>
    </location>
</feature>
<keyword evidence="2" id="KW-1133">Transmembrane helix</keyword>
<evidence type="ECO:0000256" key="1">
    <source>
        <dbReference type="SAM" id="MobiDB-lite"/>
    </source>
</evidence>
<feature type="compositionally biased region" description="Low complexity" evidence="1">
    <location>
        <begin position="110"/>
        <end position="125"/>
    </location>
</feature>
<protein>
    <recommendedName>
        <fullName evidence="3">DUF6594 domain-containing protein</fullName>
    </recommendedName>
</protein>
<reference evidence="4 5" key="1">
    <citation type="journal article" date="2018" name="Nat. Ecol. Evol.">
        <title>Pezizomycetes genomes reveal the molecular basis of ectomycorrhizal truffle lifestyle.</title>
        <authorList>
            <person name="Murat C."/>
            <person name="Payen T."/>
            <person name="Noel B."/>
            <person name="Kuo A."/>
            <person name="Morin E."/>
            <person name="Chen J."/>
            <person name="Kohler A."/>
            <person name="Krizsan K."/>
            <person name="Balestrini R."/>
            <person name="Da Silva C."/>
            <person name="Montanini B."/>
            <person name="Hainaut M."/>
            <person name="Levati E."/>
            <person name="Barry K.W."/>
            <person name="Belfiori B."/>
            <person name="Cichocki N."/>
            <person name="Clum A."/>
            <person name="Dockter R.B."/>
            <person name="Fauchery L."/>
            <person name="Guy J."/>
            <person name="Iotti M."/>
            <person name="Le Tacon F."/>
            <person name="Lindquist E.A."/>
            <person name="Lipzen A."/>
            <person name="Malagnac F."/>
            <person name="Mello A."/>
            <person name="Molinier V."/>
            <person name="Miyauchi S."/>
            <person name="Poulain J."/>
            <person name="Riccioni C."/>
            <person name="Rubini A."/>
            <person name="Sitrit Y."/>
            <person name="Splivallo R."/>
            <person name="Traeger S."/>
            <person name="Wang M."/>
            <person name="Zifcakova L."/>
            <person name="Wipf D."/>
            <person name="Zambonelli A."/>
            <person name="Paolocci F."/>
            <person name="Nowrousian M."/>
            <person name="Ottonello S."/>
            <person name="Baldrian P."/>
            <person name="Spatafora J.W."/>
            <person name="Henrissat B."/>
            <person name="Nagy L.G."/>
            <person name="Aury J.M."/>
            <person name="Wincker P."/>
            <person name="Grigoriev I.V."/>
            <person name="Bonfante P."/>
            <person name="Martin F.M."/>
        </authorList>
    </citation>
    <scope>NUCLEOTIDE SEQUENCE [LARGE SCALE GENOMIC DNA]</scope>
    <source>
        <strain evidence="4 5">120613-1</strain>
    </source>
</reference>
<feature type="compositionally biased region" description="Basic and acidic residues" evidence="1">
    <location>
        <begin position="133"/>
        <end position="147"/>
    </location>
</feature>
<dbReference type="AlphaFoldDB" id="A0A3N4JNT4"/>
<feature type="domain" description="DUF6594" evidence="3">
    <location>
        <begin position="201"/>
        <end position="456"/>
    </location>
</feature>
<accession>A0A3N4JNT4</accession>
<gene>
    <name evidence="4" type="ORF">L873DRAFT_1682378</name>
</gene>
<sequence>MPIASGSTPTCSASTQSAESEEHFRPGVTQSLSYWSTARSPRSPLPPAVITTVGGGAGGAADSQATITPANVYTVSAESSQHASSTNPSPVPSLNSSAGATVVTPGLGVSTRTSMNPSPSPSSNTGRYTTHLPEGEEPHIQPKDHGDHHSHHSHPHQHSHRHHHHAHETKTSLYNTTTSTFSWATSNHEPDPHYDRLLFDYRVIAQSMHAYRHISIFRRFGRLSMANLLYYQYEISEIEKALGGIDREETRWTQTGSESENVGVELKESRFRLMRVLRETLKNYYEALLLQEQIFTTLDPPRHVDSNLLAALEDPSTAPLTSTNPFNEENNTDDLVALGLGDRDSLEKLLGRIIPRLFPHRNPSVSDVRQRNMSQRDIASIFSPFTRRITRMVIALATALMMLGPMIILQFLSSAAWKLVCISIFTLVLAFLVALGTRGRGEAIVMVIAAYSAVLVVFVQGNGSCVGGSGGCGGRGQGQG</sequence>